<dbReference type="EMBL" id="WVUK01000055">
    <property type="protein sequence ID" value="KAF7493795.1"/>
    <property type="molecule type" value="Genomic_DNA"/>
</dbReference>
<dbReference type="GO" id="GO:0051213">
    <property type="term" value="F:dioxygenase activity"/>
    <property type="evidence" value="ECO:0007669"/>
    <property type="project" value="UniProtKB-KW"/>
</dbReference>
<sequence>MIDSKTIAEKFDRDGYVLIEDIFPLEWIDRLRKEIDTILEHYDCSKACEAIFDPQCKDSRALEYFFQANDKVSCFLEKDAWDSEQKCLKVPRKFSVNFIGNALHRCNETFREFTFQECFQSLAKSLGLIDPLVILSSIIMKNPREDSVVPPHQNATFLYSTPEPRTVDFWIPLEDATENNGCLQFIPGSHRTHPLQTRWVRSKDLNGQTKMEYIGISTPDSLVVIDPKQLKMVPAKKGSCIVFSDLLVHCSGPNGTNQSRPAYIFNVFDQGREVEQIDGKDNKIIKQRERQWDPLNWMQPTDQFAFQHLYSF</sequence>
<dbReference type="Proteomes" id="UP000070412">
    <property type="component" value="Unassembled WGS sequence"/>
</dbReference>
<comment type="similarity">
    <text evidence="4">Belongs to the PhyH family. PHYHD1 subfamily.</text>
</comment>
<accession>A0A834RBH9</accession>
<gene>
    <name evidence="5" type="ORF">SSS_4980</name>
</gene>
<evidence type="ECO:0000313" key="7">
    <source>
        <dbReference type="Proteomes" id="UP000070412"/>
    </source>
</evidence>
<name>A0A834RBH9_SARSC</name>
<evidence type="ECO:0000313" key="5">
    <source>
        <dbReference type="EMBL" id="KAF7493795.1"/>
    </source>
</evidence>
<keyword evidence="5" id="KW-0223">Dioxygenase</keyword>
<dbReference type="InterPro" id="IPR008775">
    <property type="entry name" value="Phytyl_CoA_dOase-like"/>
</dbReference>
<protein>
    <submittedName>
        <fullName evidence="5">Phytanoyl-CoA dioxygenase domain-containing protein 1 -like protein</fullName>
    </submittedName>
</protein>
<keyword evidence="5" id="KW-0560">Oxidoreductase</keyword>
<evidence type="ECO:0000256" key="1">
    <source>
        <dbReference type="ARBA" id="ARBA00001962"/>
    </source>
</evidence>
<dbReference type="PANTHER" id="PTHR20883:SF15">
    <property type="entry name" value="PHYTANOYL-COA DIOXYGENASE DOMAIN-CONTAINING PROTEIN 1"/>
    <property type="match status" value="1"/>
</dbReference>
<reference evidence="7" key="1">
    <citation type="journal article" date="2020" name="PLoS Negl. Trop. Dis.">
        <title>High-quality nuclear genome for Sarcoptes scabiei-A critical resource for a neglected parasite.</title>
        <authorList>
            <person name="Korhonen P.K."/>
            <person name="Gasser R.B."/>
            <person name="Ma G."/>
            <person name="Wang T."/>
            <person name="Stroehlein A.J."/>
            <person name="Young N.D."/>
            <person name="Ang C.S."/>
            <person name="Fernando D.D."/>
            <person name="Lu H.C."/>
            <person name="Taylor S."/>
            <person name="Reynolds S.L."/>
            <person name="Mofiz E."/>
            <person name="Najaraj S.H."/>
            <person name="Gowda H."/>
            <person name="Madugundu A."/>
            <person name="Renuse S."/>
            <person name="Holt D."/>
            <person name="Pandey A."/>
            <person name="Papenfuss A.T."/>
            <person name="Fischer K."/>
        </authorList>
    </citation>
    <scope>NUCLEOTIDE SEQUENCE [LARGE SCALE GENOMIC DNA]</scope>
</reference>
<evidence type="ECO:0000256" key="4">
    <source>
        <dbReference type="ARBA" id="ARBA00038356"/>
    </source>
</evidence>
<dbReference type="SUPFAM" id="SSF51197">
    <property type="entry name" value="Clavaminate synthase-like"/>
    <property type="match status" value="1"/>
</dbReference>
<reference evidence="5" key="2">
    <citation type="submission" date="2020-01" db="EMBL/GenBank/DDBJ databases">
        <authorList>
            <person name="Korhonen P.K.K."/>
            <person name="Guangxu M.G."/>
            <person name="Wang T.W."/>
            <person name="Stroehlein A.J.S."/>
            <person name="Young N.D."/>
            <person name="Ang C.-S.A."/>
            <person name="Fernando D.W.F."/>
            <person name="Lu H.L."/>
            <person name="Taylor S.T."/>
            <person name="Ehtesham M.E.M."/>
            <person name="Najaraj S.H.N."/>
            <person name="Harsha G.H.G."/>
            <person name="Madugundu A.M."/>
            <person name="Renuse S.R."/>
            <person name="Holt D.H."/>
            <person name="Pandey A.P."/>
            <person name="Papenfuss A.P."/>
            <person name="Gasser R.B.G."/>
            <person name="Fischer K.F."/>
        </authorList>
    </citation>
    <scope>NUCLEOTIDE SEQUENCE</scope>
    <source>
        <strain evidence="5">SSS_KF_BRIS2020</strain>
    </source>
</reference>
<keyword evidence="3" id="KW-0408">Iron</keyword>
<keyword evidence="2" id="KW-0479">Metal-binding</keyword>
<organism evidence="5">
    <name type="scientific">Sarcoptes scabiei</name>
    <name type="common">Itch mite</name>
    <name type="synonym">Acarus scabiei</name>
    <dbReference type="NCBI Taxonomy" id="52283"/>
    <lineage>
        <taxon>Eukaryota</taxon>
        <taxon>Metazoa</taxon>
        <taxon>Ecdysozoa</taxon>
        <taxon>Arthropoda</taxon>
        <taxon>Chelicerata</taxon>
        <taxon>Arachnida</taxon>
        <taxon>Acari</taxon>
        <taxon>Acariformes</taxon>
        <taxon>Sarcoptiformes</taxon>
        <taxon>Astigmata</taxon>
        <taxon>Psoroptidia</taxon>
        <taxon>Sarcoptoidea</taxon>
        <taxon>Sarcoptidae</taxon>
        <taxon>Sarcoptinae</taxon>
        <taxon>Sarcoptes</taxon>
    </lineage>
</organism>
<dbReference type="OrthoDB" id="445007at2759"/>
<dbReference type="GO" id="GO:0046872">
    <property type="term" value="F:metal ion binding"/>
    <property type="evidence" value="ECO:0007669"/>
    <property type="project" value="UniProtKB-KW"/>
</dbReference>
<comment type="cofactor">
    <cofactor evidence="1">
        <name>Fe cation</name>
        <dbReference type="ChEBI" id="CHEBI:24875"/>
    </cofactor>
</comment>
<evidence type="ECO:0000256" key="2">
    <source>
        <dbReference type="ARBA" id="ARBA00022723"/>
    </source>
</evidence>
<dbReference type="Gene3D" id="2.60.120.620">
    <property type="entry name" value="q2cbj1_9rhob like domain"/>
    <property type="match status" value="1"/>
</dbReference>
<dbReference type="AlphaFoldDB" id="A0A834RBH9"/>
<reference evidence="6" key="3">
    <citation type="submission" date="2022-06" db="UniProtKB">
        <authorList>
            <consortium name="EnsemblMetazoa"/>
        </authorList>
    </citation>
    <scope>IDENTIFICATION</scope>
</reference>
<evidence type="ECO:0000256" key="3">
    <source>
        <dbReference type="ARBA" id="ARBA00023004"/>
    </source>
</evidence>
<dbReference type="PANTHER" id="PTHR20883">
    <property type="entry name" value="PHYTANOYL-COA DIOXYGENASE DOMAIN CONTAINING 1"/>
    <property type="match status" value="1"/>
</dbReference>
<evidence type="ECO:0000313" key="6">
    <source>
        <dbReference type="EnsemblMetazoa" id="KAF7493795.1"/>
    </source>
</evidence>
<dbReference type="EnsemblMetazoa" id="SSS_4980s_mrna">
    <property type="protein sequence ID" value="KAF7493795.1"/>
    <property type="gene ID" value="SSS_4980"/>
</dbReference>
<dbReference type="Pfam" id="PF05721">
    <property type="entry name" value="PhyH"/>
    <property type="match status" value="1"/>
</dbReference>
<proteinExistence type="inferred from homology"/>
<keyword evidence="7" id="KW-1185">Reference proteome</keyword>